<name>A0A835VJW5_VANPL</name>
<dbReference type="Proteomes" id="UP000636800">
    <property type="component" value="Chromosome 1"/>
</dbReference>
<dbReference type="PROSITE" id="PS51294">
    <property type="entry name" value="HTH_MYB"/>
    <property type="match status" value="3"/>
</dbReference>
<dbReference type="GO" id="GO:0000978">
    <property type="term" value="F:RNA polymerase II cis-regulatory region sequence-specific DNA binding"/>
    <property type="evidence" value="ECO:0007669"/>
    <property type="project" value="TreeGrafter"/>
</dbReference>
<keyword evidence="6" id="KW-0539">Nucleus</keyword>
<feature type="domain" description="Myb-like" evidence="8">
    <location>
        <begin position="120"/>
        <end position="171"/>
    </location>
</feature>
<proteinExistence type="predicted"/>
<dbReference type="PROSITE" id="PS50090">
    <property type="entry name" value="MYB_LIKE"/>
    <property type="match status" value="3"/>
</dbReference>
<evidence type="ECO:0000256" key="1">
    <source>
        <dbReference type="ARBA" id="ARBA00004123"/>
    </source>
</evidence>
<dbReference type="AlphaFoldDB" id="A0A835VJW5"/>
<feature type="domain" description="HTH myb-type" evidence="9">
    <location>
        <begin position="68"/>
        <end position="119"/>
    </location>
</feature>
<dbReference type="FunFam" id="1.10.10.60:FF:000010">
    <property type="entry name" value="Transcriptional activator Myb isoform A"/>
    <property type="match status" value="1"/>
</dbReference>
<dbReference type="FunFam" id="1.10.10.60:FF:000016">
    <property type="entry name" value="Transcriptional activator Myb isoform A"/>
    <property type="match status" value="1"/>
</dbReference>
<reference evidence="10 11" key="1">
    <citation type="journal article" date="2020" name="Nat. Food">
        <title>A phased Vanilla planifolia genome enables genetic improvement of flavour and production.</title>
        <authorList>
            <person name="Hasing T."/>
            <person name="Tang H."/>
            <person name="Brym M."/>
            <person name="Khazi F."/>
            <person name="Huang T."/>
            <person name="Chambers A.H."/>
        </authorList>
    </citation>
    <scope>NUCLEOTIDE SEQUENCE [LARGE SCALE GENOMIC DNA]</scope>
    <source>
        <tissue evidence="10">Leaf</tissue>
    </source>
</reference>
<keyword evidence="4" id="KW-0238">DNA-binding</keyword>
<evidence type="ECO:0000256" key="5">
    <source>
        <dbReference type="ARBA" id="ARBA00023163"/>
    </source>
</evidence>
<evidence type="ECO:0000259" key="9">
    <source>
        <dbReference type="PROSITE" id="PS51294"/>
    </source>
</evidence>
<dbReference type="SUPFAM" id="SSF46689">
    <property type="entry name" value="Homeodomain-like"/>
    <property type="match status" value="2"/>
</dbReference>
<accession>A0A835VJW5</accession>
<feature type="domain" description="HTH myb-type" evidence="9">
    <location>
        <begin position="176"/>
        <end position="226"/>
    </location>
</feature>
<feature type="compositionally biased region" description="Polar residues" evidence="7">
    <location>
        <begin position="709"/>
        <end position="720"/>
    </location>
</feature>
<evidence type="ECO:0000313" key="10">
    <source>
        <dbReference type="EMBL" id="KAG0499241.1"/>
    </source>
</evidence>
<dbReference type="GO" id="GO:0005634">
    <property type="term" value="C:nucleus"/>
    <property type="evidence" value="ECO:0007669"/>
    <property type="project" value="UniProtKB-SubCell"/>
</dbReference>
<feature type="region of interest" description="Disordered" evidence="7">
    <location>
        <begin position="22"/>
        <end position="79"/>
    </location>
</feature>
<dbReference type="InterPro" id="IPR017930">
    <property type="entry name" value="Myb_dom"/>
</dbReference>
<feature type="compositionally biased region" description="Basic residues" evidence="7">
    <location>
        <begin position="58"/>
        <end position="72"/>
    </location>
</feature>
<keyword evidence="3" id="KW-0805">Transcription regulation</keyword>
<feature type="domain" description="Myb-like" evidence="8">
    <location>
        <begin position="68"/>
        <end position="119"/>
    </location>
</feature>
<feature type="domain" description="HTH myb-type" evidence="9">
    <location>
        <begin position="120"/>
        <end position="175"/>
    </location>
</feature>
<feature type="domain" description="Myb-like" evidence="8">
    <location>
        <begin position="172"/>
        <end position="222"/>
    </location>
</feature>
<dbReference type="PANTHER" id="PTHR45614:SF266">
    <property type="entry name" value="TRANSCRIPTION FACTOR MYB3R-4"/>
    <property type="match status" value="1"/>
</dbReference>
<evidence type="ECO:0000256" key="6">
    <source>
        <dbReference type="ARBA" id="ARBA00023242"/>
    </source>
</evidence>
<dbReference type="EMBL" id="JADCNL010000001">
    <property type="protein sequence ID" value="KAG0499241.1"/>
    <property type="molecule type" value="Genomic_DNA"/>
</dbReference>
<evidence type="ECO:0000259" key="8">
    <source>
        <dbReference type="PROSITE" id="PS50090"/>
    </source>
</evidence>
<dbReference type="InterPro" id="IPR001005">
    <property type="entry name" value="SANT/Myb"/>
</dbReference>
<dbReference type="Gene3D" id="1.10.10.60">
    <property type="entry name" value="Homeodomain-like"/>
    <property type="match status" value="3"/>
</dbReference>
<dbReference type="CDD" id="cd00167">
    <property type="entry name" value="SANT"/>
    <property type="match status" value="3"/>
</dbReference>
<evidence type="ECO:0000256" key="3">
    <source>
        <dbReference type="ARBA" id="ARBA00023015"/>
    </source>
</evidence>
<dbReference type="FunFam" id="1.10.10.60:FF:000324">
    <property type="entry name" value="Transcription factor MYB3R-2"/>
    <property type="match status" value="1"/>
</dbReference>
<comment type="caution">
    <text evidence="10">The sequence shown here is derived from an EMBL/GenBank/DDBJ whole genome shotgun (WGS) entry which is preliminary data.</text>
</comment>
<organism evidence="10 11">
    <name type="scientific">Vanilla planifolia</name>
    <name type="common">Vanilla</name>
    <dbReference type="NCBI Taxonomy" id="51239"/>
    <lineage>
        <taxon>Eukaryota</taxon>
        <taxon>Viridiplantae</taxon>
        <taxon>Streptophyta</taxon>
        <taxon>Embryophyta</taxon>
        <taxon>Tracheophyta</taxon>
        <taxon>Spermatophyta</taxon>
        <taxon>Magnoliopsida</taxon>
        <taxon>Liliopsida</taxon>
        <taxon>Asparagales</taxon>
        <taxon>Orchidaceae</taxon>
        <taxon>Vanilloideae</taxon>
        <taxon>Vanilleae</taxon>
        <taxon>Vanilla</taxon>
    </lineage>
</organism>
<feature type="region of interest" description="Disordered" evidence="7">
    <location>
        <begin position="709"/>
        <end position="734"/>
    </location>
</feature>
<dbReference type="InterPro" id="IPR050560">
    <property type="entry name" value="MYB_TF"/>
</dbReference>
<dbReference type="GO" id="GO:0000981">
    <property type="term" value="F:DNA-binding transcription factor activity, RNA polymerase II-specific"/>
    <property type="evidence" value="ECO:0007669"/>
    <property type="project" value="TreeGrafter"/>
</dbReference>
<evidence type="ECO:0000256" key="2">
    <source>
        <dbReference type="ARBA" id="ARBA00022737"/>
    </source>
</evidence>
<sequence length="983" mass="108295">MGSNKRKSSGRAVDGPLRVLKGDVVGSSSEPLADGIGEASCSTSVRDGSDCDVPRQPRPLHGRTTGPKRRSTKGQWTPQEDETLRNAVQHYHGKNWKKIAECFPGRTDVQCLHRWQKVLNPDLVKGPWSMEEDEIIIEMVNKFGPKKWSSIAQALPGRIGKQCRERWHNHLNPSINKEAWTQDEEIALIHAHQIYGNKWAELTKFLPGRSDNSIKNHWNSSVKKKVDSYVLSGLLPQYPGTNNHISTTTTGQQKSINENGVEERYEIEESSECGSSALRNSTGFECEMAEVVAIGELKKEKDTIKMDVSESRFPASSAEHNCSAEGATSSVPEVQCEKSCGEVHSSGKLLQNDEGIEDIDEQSAQTETDHHDKKVVLLCKTASLEKPSSTSGFEPVRDQFFISSPDGSSGIFLEAQPNSTCPHNTVTALSVVNSDYITASTSKSDVQSSGNFMNFAPCYSLFPVSTSDVYAMTCQGLMAVIPPSFNCSSDDAKSQEFSGGQQCLGPIASSLYGLSNFSCPMPTIPEQRSSSAKHLNQLKEFEVQEEKQIVEETNKGAIPSKLSLADEKNDVQEEKFLDSGSLFYEPPRIQSLEFPFVSCDIVSNDLHQAYSPLGIRQLMMSSASCNLWDSPHDDNPDNIFKHAAKSFICTPSIMKKRHRELLSPLQESNSVKKSGSMSQPSLTISTNKCYVDDFLCEVGSERTILSSVDNVLDHPSSNQKSRAETSKQNEGLGAKMAEKNKSIISIGCGSMVQSVTDLSIREPHCGGVLMECNYASLESQSSYATFISPNTFGSKCGQHFIKVASLQNPPSTKKPQIAIEKFTSSTDDDIENLNILATTPGIKRTLDSPSPWKSPWFLNSFLPASDLLCEDIRCLVSPVERGYDALGLMRQLNEQNASVMADAEEILFRRQKLDFDIAQSNDINSLQEAEEPMKEQENLIPMPSNIVAEGRVLDFSGCTTPVEKISRTKLKDSSPASHLRSCR</sequence>
<keyword evidence="2" id="KW-0677">Repeat</keyword>
<protein>
    <submittedName>
        <fullName evidence="10">Uncharacterized protein</fullName>
    </submittedName>
</protein>
<evidence type="ECO:0000256" key="4">
    <source>
        <dbReference type="ARBA" id="ARBA00023125"/>
    </source>
</evidence>
<keyword evidence="11" id="KW-1185">Reference proteome</keyword>
<dbReference type="InterPro" id="IPR009057">
    <property type="entry name" value="Homeodomain-like_sf"/>
</dbReference>
<keyword evidence="5" id="KW-0804">Transcription</keyword>
<comment type="subcellular location">
    <subcellularLocation>
        <location evidence="1">Nucleus</location>
    </subcellularLocation>
</comment>
<evidence type="ECO:0000313" key="11">
    <source>
        <dbReference type="Proteomes" id="UP000636800"/>
    </source>
</evidence>
<dbReference type="Pfam" id="PF00249">
    <property type="entry name" value="Myb_DNA-binding"/>
    <property type="match status" value="3"/>
</dbReference>
<dbReference type="PANTHER" id="PTHR45614">
    <property type="entry name" value="MYB PROTEIN-RELATED"/>
    <property type="match status" value="1"/>
</dbReference>
<dbReference type="SMART" id="SM00717">
    <property type="entry name" value="SANT"/>
    <property type="match status" value="3"/>
</dbReference>
<gene>
    <name evidence="10" type="ORF">HPP92_003932</name>
</gene>
<evidence type="ECO:0000256" key="7">
    <source>
        <dbReference type="SAM" id="MobiDB-lite"/>
    </source>
</evidence>